<dbReference type="Pfam" id="PF05787">
    <property type="entry name" value="PhoX"/>
    <property type="match status" value="1"/>
</dbReference>
<reference evidence="2" key="1">
    <citation type="submission" date="2022-01" db="EMBL/GenBank/DDBJ databases">
        <title>Genome-Based Taxonomic Classification of the Phylum Actinobacteria.</title>
        <authorList>
            <person name="Gao Y."/>
        </authorList>
    </citation>
    <scope>NUCLEOTIDE SEQUENCE</scope>
    <source>
        <strain evidence="2">KLBMP 8922</strain>
    </source>
</reference>
<dbReference type="InterPro" id="IPR006311">
    <property type="entry name" value="TAT_signal"/>
</dbReference>
<evidence type="ECO:0000313" key="2">
    <source>
        <dbReference type="EMBL" id="MCF2530880.1"/>
    </source>
</evidence>
<feature type="region of interest" description="Disordered" evidence="1">
    <location>
        <begin position="35"/>
        <end position="54"/>
    </location>
</feature>
<dbReference type="PANTHER" id="PTHR35399">
    <property type="entry name" value="SLR8030 PROTEIN"/>
    <property type="match status" value="1"/>
</dbReference>
<dbReference type="PANTHER" id="PTHR35399:SF4">
    <property type="entry name" value="MEMBRANE PROTEIN"/>
    <property type="match status" value="1"/>
</dbReference>
<protein>
    <submittedName>
        <fullName evidence="2">PhoX family protein</fullName>
    </submittedName>
</protein>
<comment type="caution">
    <text evidence="2">The sequence shown here is derived from an EMBL/GenBank/DDBJ whole genome shotgun (WGS) entry which is preliminary data.</text>
</comment>
<feature type="compositionally biased region" description="Low complexity" evidence="1">
    <location>
        <begin position="35"/>
        <end position="45"/>
    </location>
</feature>
<dbReference type="AlphaFoldDB" id="A0AA41U2N6"/>
<dbReference type="RefSeq" id="WP_235055549.1">
    <property type="nucleotide sequence ID" value="NZ_JAKFHA010000019.1"/>
</dbReference>
<name>A0AA41U2N6_9ACTN</name>
<keyword evidence="3" id="KW-1185">Reference proteome</keyword>
<gene>
    <name evidence="2" type="ORF">LZ495_27210</name>
</gene>
<dbReference type="PROSITE" id="PS51318">
    <property type="entry name" value="TAT"/>
    <property type="match status" value="1"/>
</dbReference>
<dbReference type="Proteomes" id="UP001165378">
    <property type="component" value="Unassembled WGS sequence"/>
</dbReference>
<proteinExistence type="predicted"/>
<dbReference type="EMBL" id="JAKFHA010000019">
    <property type="protein sequence ID" value="MCF2530880.1"/>
    <property type="molecule type" value="Genomic_DNA"/>
</dbReference>
<sequence length="477" mass="50322">MERRSFLARSAAVAGGSVIAAGPFQGLVAAQAAPAGSARPSRPGSLRPVADDRDGQVRLHLAPGFSYRSFAAVGDPMDDDHASPARPDGMAAFRGWGGTTVLVRNHEVPGTPGAFGDLSRAYDAAGGGGTTTLTVDRNGRLVDSRVSLNGTIMNCSGGPMPWGAWVTAEESVDGPDVKSPVPGADNKLLKQKHGYLFEVPVRGRGTMAPIRSAGRFQHESAAFDPVSGALYLTEDDPLFASGFYRYLPPVHPMRAGRILDGGRLQMLAVAGTPRAQLHLGQPKGAAYQVTWVDIDDPDPTFAPGATWFDAAPTVSREGQAKGAAVFSRLEGSVYDQGSIYFVSTQGGDAAPGDEFPPGPGGLTAFGAGRGQVWAYDIRRERLRLVYQSPHSSVLDMPDNIAVTPHGTLILCEDGENENYLRGLTARGDLVDIARLAPVELDPDAEFAGATFDPDGRTLYVNIQSKAGCTIAIRGPWI</sequence>
<dbReference type="SUPFAM" id="SSF63829">
    <property type="entry name" value="Calcium-dependent phosphotriesterase"/>
    <property type="match status" value="1"/>
</dbReference>
<organism evidence="2 3">
    <name type="scientific">Yinghuangia soli</name>
    <dbReference type="NCBI Taxonomy" id="2908204"/>
    <lineage>
        <taxon>Bacteria</taxon>
        <taxon>Bacillati</taxon>
        <taxon>Actinomycetota</taxon>
        <taxon>Actinomycetes</taxon>
        <taxon>Kitasatosporales</taxon>
        <taxon>Streptomycetaceae</taxon>
        <taxon>Yinghuangia</taxon>
    </lineage>
</organism>
<evidence type="ECO:0000256" key="1">
    <source>
        <dbReference type="SAM" id="MobiDB-lite"/>
    </source>
</evidence>
<dbReference type="InterPro" id="IPR008557">
    <property type="entry name" value="PhoX"/>
</dbReference>
<accession>A0AA41U2N6</accession>
<evidence type="ECO:0000313" key="3">
    <source>
        <dbReference type="Proteomes" id="UP001165378"/>
    </source>
</evidence>